<evidence type="ECO:0000313" key="1">
    <source>
        <dbReference type="EMBL" id="TDQ00391.1"/>
    </source>
</evidence>
<evidence type="ECO:0000313" key="2">
    <source>
        <dbReference type="Proteomes" id="UP000295444"/>
    </source>
</evidence>
<reference evidence="1 2" key="1">
    <citation type="submission" date="2019-03" db="EMBL/GenBank/DDBJ databases">
        <title>Genomic Encyclopedia of Type Strains, Phase IV (KMG-IV): sequencing the most valuable type-strain genomes for metagenomic binning, comparative biology and taxonomic classification.</title>
        <authorList>
            <person name="Goeker M."/>
        </authorList>
    </citation>
    <scope>NUCLEOTIDE SEQUENCE [LARGE SCALE GENOMIC DNA]</scope>
    <source>
        <strain evidence="1 2">DSM 45361</strain>
    </source>
</reference>
<accession>A0A4V3CZM8</accession>
<dbReference type="AlphaFoldDB" id="A0A4V3CZM8"/>
<organism evidence="1 2">
    <name type="scientific">Labedaea rhizosphaerae</name>
    <dbReference type="NCBI Taxonomy" id="598644"/>
    <lineage>
        <taxon>Bacteria</taxon>
        <taxon>Bacillati</taxon>
        <taxon>Actinomycetota</taxon>
        <taxon>Actinomycetes</taxon>
        <taxon>Pseudonocardiales</taxon>
        <taxon>Pseudonocardiaceae</taxon>
        <taxon>Labedaea</taxon>
    </lineage>
</organism>
<keyword evidence="2" id="KW-1185">Reference proteome</keyword>
<dbReference type="InterPro" id="IPR038071">
    <property type="entry name" value="UROD/MetE-like_sf"/>
</dbReference>
<dbReference type="OrthoDB" id="4504900at2"/>
<sequence length="366" mass="40298">MTTTDPREGLFIGSISPAATTDTAEAVEIFLNAARPPAGPFPLPAVPLGETDDANWVDAQLGSLDKVPALRRIKRSTFGKTGNYTGIPMYVRRRGQHIDPDDLDLRMVTRVEAGYPVLREVAARHDLPVPRLQLGVNTLDLAIFGLRTGVRSELDAFVEATRRETHAAWERTGGNMFFLVETPVATIMANMFRGRQSLLNWLATALDKVVGALPTGASWGFHFCYGDLSNSSIGDHGTLAERLRLYKLIYHPAYSVKMINTVLRLVADKGRAPELVQVPLALGKRPPSLDPADYRAYREMFVPEGTKVFGGAIHYERSTEELIRLFHTLDDVFGQRVGMSNSCGFGRHDAAQMQACLDHMGPVAHS</sequence>
<dbReference type="RefSeq" id="WP_133849116.1">
    <property type="nucleotide sequence ID" value="NZ_SNXZ01000002.1"/>
</dbReference>
<dbReference type="Proteomes" id="UP000295444">
    <property type="component" value="Unassembled WGS sequence"/>
</dbReference>
<comment type="caution">
    <text evidence="1">The sequence shown here is derived from an EMBL/GenBank/DDBJ whole genome shotgun (WGS) entry which is preliminary data.</text>
</comment>
<proteinExistence type="predicted"/>
<dbReference type="EMBL" id="SNXZ01000002">
    <property type="protein sequence ID" value="TDQ00391.1"/>
    <property type="molecule type" value="Genomic_DNA"/>
</dbReference>
<dbReference type="SUPFAM" id="SSF51726">
    <property type="entry name" value="UROD/MetE-like"/>
    <property type="match status" value="1"/>
</dbReference>
<gene>
    <name evidence="1" type="ORF">EV186_102252</name>
</gene>
<name>A0A4V3CZM8_LABRH</name>
<protein>
    <recommendedName>
        <fullName evidence="3">Methionine synthase</fullName>
    </recommendedName>
</protein>
<evidence type="ECO:0008006" key="3">
    <source>
        <dbReference type="Google" id="ProtNLM"/>
    </source>
</evidence>